<dbReference type="PROSITE" id="PS00022">
    <property type="entry name" value="EGF_1"/>
    <property type="match status" value="1"/>
</dbReference>
<keyword evidence="1" id="KW-1133">Transmembrane helix</keyword>
<dbReference type="Proteomes" id="UP000031668">
    <property type="component" value="Unassembled WGS sequence"/>
</dbReference>
<feature type="domain" description="EGF-like" evidence="2 3">
    <location>
        <begin position="78"/>
        <end position="89"/>
    </location>
</feature>
<sequence length="171" mass="19852">MSEKTKNKLGRMKYDSIGFYNMTSIFESTSELMHKNFDSCIDDSFGLNRSSTVLNLCFRGFCHIINVRMFYEKNSTRCVCHEGYFGSHCNLTGKSLIDTGHDLIRLYSIKLTPEFPLMTFGYWVACSFLGIIFIEMIRRTMKCGSLRRKFILNYIYGPQISEDESQSIIDE</sequence>
<organism evidence="4 5">
    <name type="scientific">Thelohanellus kitauei</name>
    <name type="common">Myxosporean</name>
    <dbReference type="NCBI Taxonomy" id="669202"/>
    <lineage>
        <taxon>Eukaryota</taxon>
        <taxon>Metazoa</taxon>
        <taxon>Cnidaria</taxon>
        <taxon>Myxozoa</taxon>
        <taxon>Myxosporea</taxon>
        <taxon>Bivalvulida</taxon>
        <taxon>Platysporina</taxon>
        <taxon>Myxobolidae</taxon>
        <taxon>Thelohanellus</taxon>
    </lineage>
</organism>
<comment type="caution">
    <text evidence="4">The sequence shown here is derived from an EMBL/GenBank/DDBJ whole genome shotgun (WGS) entry which is preliminary data.</text>
</comment>
<keyword evidence="1" id="KW-0472">Membrane</keyword>
<protein>
    <recommendedName>
        <fullName evidence="2 3">EGF-like domain-containing protein</fullName>
    </recommendedName>
</protein>
<dbReference type="AlphaFoldDB" id="A0A0C2M0K1"/>
<reference evidence="4 5" key="1">
    <citation type="journal article" date="2014" name="Genome Biol. Evol.">
        <title>The genome of the myxosporean Thelohanellus kitauei shows adaptations to nutrient acquisition within its fish host.</title>
        <authorList>
            <person name="Yang Y."/>
            <person name="Xiong J."/>
            <person name="Zhou Z."/>
            <person name="Huo F."/>
            <person name="Miao W."/>
            <person name="Ran C."/>
            <person name="Liu Y."/>
            <person name="Zhang J."/>
            <person name="Feng J."/>
            <person name="Wang M."/>
            <person name="Wang M."/>
            <person name="Wang L."/>
            <person name="Yao B."/>
        </authorList>
    </citation>
    <scope>NUCLEOTIDE SEQUENCE [LARGE SCALE GENOMIC DNA]</scope>
    <source>
        <strain evidence="4">Wuqing</strain>
    </source>
</reference>
<feature type="transmembrane region" description="Helical" evidence="1">
    <location>
        <begin position="120"/>
        <end position="138"/>
    </location>
</feature>
<accession>A0A0C2M0K1</accession>
<dbReference type="Gene3D" id="2.10.25.10">
    <property type="entry name" value="Laminin"/>
    <property type="match status" value="1"/>
</dbReference>
<dbReference type="PROSITE" id="PS01186">
    <property type="entry name" value="EGF_2"/>
    <property type="match status" value="1"/>
</dbReference>
<proteinExistence type="predicted"/>
<keyword evidence="1" id="KW-0812">Transmembrane</keyword>
<evidence type="ECO:0000256" key="1">
    <source>
        <dbReference type="SAM" id="Phobius"/>
    </source>
</evidence>
<name>A0A0C2M0K1_THEKT</name>
<gene>
    <name evidence="4" type="ORF">RF11_05614</name>
</gene>
<evidence type="ECO:0000313" key="4">
    <source>
        <dbReference type="EMBL" id="KII60540.1"/>
    </source>
</evidence>
<dbReference type="InterPro" id="IPR000742">
    <property type="entry name" value="EGF"/>
</dbReference>
<evidence type="ECO:0000313" key="5">
    <source>
        <dbReference type="Proteomes" id="UP000031668"/>
    </source>
</evidence>
<evidence type="ECO:0000259" key="3">
    <source>
        <dbReference type="PROSITE" id="PS01186"/>
    </source>
</evidence>
<keyword evidence="5" id="KW-1185">Reference proteome</keyword>
<dbReference type="EMBL" id="JWZT01005579">
    <property type="protein sequence ID" value="KII60540.1"/>
    <property type="molecule type" value="Genomic_DNA"/>
</dbReference>
<evidence type="ECO:0000259" key="2">
    <source>
        <dbReference type="PROSITE" id="PS00022"/>
    </source>
</evidence>
<dbReference type="SUPFAM" id="SSF57196">
    <property type="entry name" value="EGF/Laminin"/>
    <property type="match status" value="1"/>
</dbReference>